<reference evidence="1" key="1">
    <citation type="journal article" date="2021" name="Environ. Microbiol.">
        <title>Gene family expansions and transcriptome signatures uncover fungal adaptations to wood decay.</title>
        <authorList>
            <person name="Hage H."/>
            <person name="Miyauchi S."/>
            <person name="Viragh M."/>
            <person name="Drula E."/>
            <person name="Min B."/>
            <person name="Chaduli D."/>
            <person name="Navarro D."/>
            <person name="Favel A."/>
            <person name="Norest M."/>
            <person name="Lesage-Meessen L."/>
            <person name="Balint B."/>
            <person name="Merenyi Z."/>
            <person name="de Eugenio L."/>
            <person name="Morin E."/>
            <person name="Martinez A.T."/>
            <person name="Baldrian P."/>
            <person name="Stursova M."/>
            <person name="Martinez M.J."/>
            <person name="Novotny C."/>
            <person name="Magnuson J.K."/>
            <person name="Spatafora J.W."/>
            <person name="Maurice S."/>
            <person name="Pangilinan J."/>
            <person name="Andreopoulos W."/>
            <person name="LaButti K."/>
            <person name="Hundley H."/>
            <person name="Na H."/>
            <person name="Kuo A."/>
            <person name="Barry K."/>
            <person name="Lipzen A."/>
            <person name="Henrissat B."/>
            <person name="Riley R."/>
            <person name="Ahrendt S."/>
            <person name="Nagy L.G."/>
            <person name="Grigoriev I.V."/>
            <person name="Martin F."/>
            <person name="Rosso M.N."/>
        </authorList>
    </citation>
    <scope>NUCLEOTIDE SEQUENCE</scope>
    <source>
        <strain evidence="1">CBS 384.51</strain>
    </source>
</reference>
<name>A0ACB8UCT9_9APHY</name>
<dbReference type="Proteomes" id="UP001055072">
    <property type="component" value="Unassembled WGS sequence"/>
</dbReference>
<comment type="caution">
    <text evidence="1">The sequence shown here is derived from an EMBL/GenBank/DDBJ whole genome shotgun (WGS) entry which is preliminary data.</text>
</comment>
<keyword evidence="2" id="KW-1185">Reference proteome</keyword>
<proteinExistence type="predicted"/>
<organism evidence="1 2">
    <name type="scientific">Irpex rosettiformis</name>
    <dbReference type="NCBI Taxonomy" id="378272"/>
    <lineage>
        <taxon>Eukaryota</taxon>
        <taxon>Fungi</taxon>
        <taxon>Dikarya</taxon>
        <taxon>Basidiomycota</taxon>
        <taxon>Agaricomycotina</taxon>
        <taxon>Agaricomycetes</taxon>
        <taxon>Polyporales</taxon>
        <taxon>Irpicaceae</taxon>
        <taxon>Irpex</taxon>
    </lineage>
</organism>
<sequence>MVVRLMHHASEPVAGKLVGHRQTFTNTRAHLHFSNPDPECTSCVESRGPEMCQNMCPSAAQPLGG</sequence>
<gene>
    <name evidence="1" type="ORF">BDY19DRAFT_932205</name>
</gene>
<evidence type="ECO:0000313" key="2">
    <source>
        <dbReference type="Proteomes" id="UP001055072"/>
    </source>
</evidence>
<dbReference type="EMBL" id="MU274905">
    <property type="protein sequence ID" value="KAI0091780.1"/>
    <property type="molecule type" value="Genomic_DNA"/>
</dbReference>
<evidence type="ECO:0000313" key="1">
    <source>
        <dbReference type="EMBL" id="KAI0091780.1"/>
    </source>
</evidence>
<protein>
    <submittedName>
        <fullName evidence="1">Uncharacterized protein</fullName>
    </submittedName>
</protein>
<accession>A0ACB8UCT9</accession>